<comment type="caution">
    <text evidence="7">Lacks conserved residue(s) required for the propagation of feature annotation.</text>
</comment>
<keyword evidence="3 7" id="KW-0489">Methyltransferase</keyword>
<dbReference type="Gene3D" id="3.40.50.150">
    <property type="entry name" value="Vaccinia Virus protein VP39"/>
    <property type="match status" value="1"/>
</dbReference>
<gene>
    <name evidence="7 8" type="primary">trmB</name>
    <name evidence="8" type="ORF">EXM22_05500</name>
</gene>
<keyword evidence="5 7" id="KW-0949">S-adenosyl-L-methionine</keyword>
<dbReference type="CDD" id="cd02440">
    <property type="entry name" value="AdoMet_MTases"/>
    <property type="match status" value="1"/>
</dbReference>
<dbReference type="Pfam" id="PF02390">
    <property type="entry name" value="Methyltransf_4"/>
    <property type="match status" value="1"/>
</dbReference>
<dbReference type="UniPathway" id="UPA00989"/>
<evidence type="ECO:0000256" key="7">
    <source>
        <dbReference type="HAMAP-Rule" id="MF_01057"/>
    </source>
</evidence>
<feature type="binding site" evidence="7">
    <location>
        <position position="108"/>
    </location>
    <ligand>
        <name>S-adenosyl-L-methionine</name>
        <dbReference type="ChEBI" id="CHEBI:59789"/>
    </ligand>
</feature>
<dbReference type="AlphaFoldDB" id="A0A5C1QIP7"/>
<keyword evidence="9" id="KW-1185">Reference proteome</keyword>
<evidence type="ECO:0000256" key="5">
    <source>
        <dbReference type="ARBA" id="ARBA00022691"/>
    </source>
</evidence>
<protein>
    <recommendedName>
        <fullName evidence="7">tRNA (guanine-N(7)-)-methyltransferase</fullName>
        <ecNumber evidence="7">2.1.1.33</ecNumber>
    </recommendedName>
    <alternativeName>
        <fullName evidence="7">tRNA (guanine(46)-N(7))-methyltransferase</fullName>
    </alternativeName>
    <alternativeName>
        <fullName evidence="7">tRNA(m7G46)-methyltransferase</fullName>
    </alternativeName>
</protein>
<feature type="binding site" evidence="7">
    <location>
        <position position="81"/>
    </location>
    <ligand>
        <name>S-adenosyl-L-methionine</name>
        <dbReference type="ChEBI" id="CHEBI:59789"/>
    </ligand>
</feature>
<evidence type="ECO:0000313" key="9">
    <source>
        <dbReference type="Proteomes" id="UP000324209"/>
    </source>
</evidence>
<dbReference type="InterPro" id="IPR055361">
    <property type="entry name" value="tRNA_methyltr_TrmB_bact"/>
</dbReference>
<dbReference type="EMBL" id="CP036150">
    <property type="protein sequence ID" value="QEN07471.1"/>
    <property type="molecule type" value="Genomic_DNA"/>
</dbReference>
<comment type="similarity">
    <text evidence="7">Belongs to the class I-like SAM-binding methyltransferase superfamily. TrmB family.</text>
</comment>
<dbReference type="PANTHER" id="PTHR23417:SF14">
    <property type="entry name" value="PENTACOTRIPEPTIDE-REPEAT REGION OF PRORP DOMAIN-CONTAINING PROTEIN"/>
    <property type="match status" value="1"/>
</dbReference>
<comment type="catalytic activity">
    <reaction evidence="1 7">
        <text>guanosine(46) in tRNA + S-adenosyl-L-methionine = N(7)-methylguanosine(46) in tRNA + S-adenosyl-L-homocysteine</text>
        <dbReference type="Rhea" id="RHEA:42708"/>
        <dbReference type="Rhea" id="RHEA-COMP:10188"/>
        <dbReference type="Rhea" id="RHEA-COMP:10189"/>
        <dbReference type="ChEBI" id="CHEBI:57856"/>
        <dbReference type="ChEBI" id="CHEBI:59789"/>
        <dbReference type="ChEBI" id="CHEBI:74269"/>
        <dbReference type="ChEBI" id="CHEBI:74480"/>
        <dbReference type="EC" id="2.1.1.33"/>
    </reaction>
</comment>
<dbReference type="InterPro" id="IPR003358">
    <property type="entry name" value="tRNA_(Gua-N-7)_MeTrfase_Trmb"/>
</dbReference>
<feature type="binding site" evidence="7">
    <location>
        <position position="135"/>
    </location>
    <ligand>
        <name>substrate</name>
    </ligand>
</feature>
<feature type="binding site" evidence="7">
    <location>
        <position position="167"/>
    </location>
    <ligand>
        <name>substrate</name>
    </ligand>
</feature>
<comment type="function">
    <text evidence="2 7">Catalyzes the formation of N(7)-methylguanine at position 46 (m7G46) in tRNA.</text>
</comment>
<dbReference type="KEGG" id="ock:EXM22_05500"/>
<comment type="pathway">
    <text evidence="7">tRNA modification; N(7)-methylguanine-tRNA biosynthesis.</text>
</comment>
<evidence type="ECO:0000256" key="1">
    <source>
        <dbReference type="ARBA" id="ARBA00000142"/>
    </source>
</evidence>
<feature type="binding site" evidence="7">
    <location>
        <begin position="202"/>
        <end position="205"/>
    </location>
    <ligand>
        <name>substrate</name>
    </ligand>
</feature>
<keyword evidence="6 7" id="KW-0819">tRNA processing</keyword>
<reference evidence="8 9" key="1">
    <citation type="submission" date="2019-02" db="EMBL/GenBank/DDBJ databases">
        <title>Complete Genome Sequence and Methylome Analysis of free living Spirochaetas.</title>
        <authorList>
            <person name="Fomenkov A."/>
            <person name="Dubinina G."/>
            <person name="Leshcheva N."/>
            <person name="Mikheeva N."/>
            <person name="Grabovich M."/>
            <person name="Vincze T."/>
            <person name="Roberts R.J."/>
        </authorList>
    </citation>
    <scope>NUCLEOTIDE SEQUENCE [LARGE SCALE GENOMIC DNA]</scope>
    <source>
        <strain evidence="8 9">K2</strain>
    </source>
</reference>
<name>A0A5C1QIP7_9SPIO</name>
<dbReference type="PANTHER" id="PTHR23417">
    <property type="entry name" value="3-DEOXY-D-MANNO-OCTULOSONIC-ACID TRANSFERASE/TRNA GUANINE-N 7 - -METHYLTRANSFERASE"/>
    <property type="match status" value="1"/>
</dbReference>
<dbReference type="NCBIfam" id="TIGR00091">
    <property type="entry name" value="tRNA (guanosine(46)-N7)-methyltransferase TrmB"/>
    <property type="match status" value="1"/>
</dbReference>
<accession>A0A5C1QIP7</accession>
<evidence type="ECO:0000313" key="8">
    <source>
        <dbReference type="EMBL" id="QEN07471.1"/>
    </source>
</evidence>
<dbReference type="GO" id="GO:0008176">
    <property type="term" value="F:tRNA (guanine(46)-N7)-methyltransferase activity"/>
    <property type="evidence" value="ECO:0007669"/>
    <property type="project" value="UniProtKB-UniRule"/>
</dbReference>
<organism evidence="8 9">
    <name type="scientific">Oceanispirochaeta crateris</name>
    <dbReference type="NCBI Taxonomy" id="2518645"/>
    <lineage>
        <taxon>Bacteria</taxon>
        <taxon>Pseudomonadati</taxon>
        <taxon>Spirochaetota</taxon>
        <taxon>Spirochaetia</taxon>
        <taxon>Spirochaetales</taxon>
        <taxon>Spirochaetaceae</taxon>
        <taxon>Oceanispirochaeta</taxon>
    </lineage>
</organism>
<dbReference type="Proteomes" id="UP000324209">
    <property type="component" value="Chromosome"/>
</dbReference>
<keyword evidence="4 7" id="KW-0808">Transferase</keyword>
<evidence type="ECO:0000256" key="6">
    <source>
        <dbReference type="ARBA" id="ARBA00022694"/>
    </source>
</evidence>
<dbReference type="PROSITE" id="PS51625">
    <property type="entry name" value="SAM_MT_TRMB"/>
    <property type="match status" value="1"/>
</dbReference>
<evidence type="ECO:0000256" key="3">
    <source>
        <dbReference type="ARBA" id="ARBA00022603"/>
    </source>
</evidence>
<feature type="binding site" evidence="7">
    <location>
        <position position="131"/>
    </location>
    <ligand>
        <name>S-adenosyl-L-methionine</name>
        <dbReference type="ChEBI" id="CHEBI:59789"/>
    </ligand>
</feature>
<proteinExistence type="inferred from homology"/>
<dbReference type="GO" id="GO:0043527">
    <property type="term" value="C:tRNA methyltransferase complex"/>
    <property type="evidence" value="ECO:0007669"/>
    <property type="project" value="TreeGrafter"/>
</dbReference>
<feature type="binding site" evidence="7">
    <location>
        <position position="56"/>
    </location>
    <ligand>
        <name>S-adenosyl-L-methionine</name>
        <dbReference type="ChEBI" id="CHEBI:59789"/>
    </ligand>
</feature>
<dbReference type="SUPFAM" id="SSF53335">
    <property type="entry name" value="S-adenosyl-L-methionine-dependent methyltransferases"/>
    <property type="match status" value="1"/>
</dbReference>
<dbReference type="InterPro" id="IPR029063">
    <property type="entry name" value="SAM-dependent_MTases_sf"/>
</dbReference>
<dbReference type="OrthoDB" id="9802090at2"/>
<evidence type="ECO:0000256" key="2">
    <source>
        <dbReference type="ARBA" id="ARBA00003015"/>
    </source>
</evidence>
<evidence type="ECO:0000256" key="4">
    <source>
        <dbReference type="ARBA" id="ARBA00022679"/>
    </source>
</evidence>
<dbReference type="HAMAP" id="MF_01057">
    <property type="entry name" value="tRNA_methyltr_TrmB"/>
    <property type="match status" value="1"/>
</dbReference>
<sequence length="223" mass="26524">MEKKIRKIKSYVLRAGRMSESQQSAYSRLLNRYSYPYQESLLDFDQPSDKKKRIVEIGFGMGDATYRIALENPDIDYIGIEVYKPGIGKLLDRIEKESIKNLMIIEHDAVEVLENMMNKDSVDGFHIFFPDPWPKKKHHKRRIIQKEFVELLIDKLNPGGYVYAVTDWENYAEHILEVFENQKMLKNEYEGYAEPQEWRPFTKFERKGKAKSHKIYELLYKKS</sequence>
<dbReference type="EC" id="2.1.1.33" evidence="7"/>